<dbReference type="SUPFAM" id="SSF51445">
    <property type="entry name" value="(Trans)glycosidases"/>
    <property type="match status" value="1"/>
</dbReference>
<feature type="region of interest" description="Disordered" evidence="3">
    <location>
        <begin position="753"/>
        <end position="788"/>
    </location>
</feature>
<evidence type="ECO:0000256" key="2">
    <source>
        <dbReference type="ARBA" id="ARBA00022525"/>
    </source>
</evidence>
<dbReference type="EMBL" id="CP038439">
    <property type="protein sequence ID" value="QBX34357.1"/>
    <property type="molecule type" value="Genomic_DNA"/>
</dbReference>
<dbReference type="Pfam" id="PF00353">
    <property type="entry name" value="HemolysinCabind"/>
    <property type="match status" value="6"/>
</dbReference>
<evidence type="ECO:0000313" key="4">
    <source>
        <dbReference type="EMBL" id="QBX34357.1"/>
    </source>
</evidence>
<dbReference type="InterPro" id="IPR017853">
    <property type="entry name" value="GH"/>
</dbReference>
<accession>A0A4P7HM29</accession>
<feature type="region of interest" description="Disordered" evidence="3">
    <location>
        <begin position="574"/>
        <end position="630"/>
    </location>
</feature>
<keyword evidence="2" id="KW-0964">Secreted</keyword>
<dbReference type="Gene3D" id="2.150.10.10">
    <property type="entry name" value="Serralysin-like metalloprotease, C-terminal"/>
    <property type="match status" value="5"/>
</dbReference>
<dbReference type="InterPro" id="IPR011049">
    <property type="entry name" value="Serralysin-like_metalloprot_C"/>
</dbReference>
<sequence length="897" mass="95223">MGDTTDLNIINLQVEARDRIAADKANGSYEANLRADSKYYLWQSEFQTVPVGMHESPELYATGLRDSLPLVTTLRIPFNLHSFDARGNLDPDFERFLSAAAKEGFTFIFGQFEGDAQSLDVRGPNQLGQARDALTGPVYDKMEAAWTDMLNWLDRHPDVDRAVYGLEVINEPAAYNQATFLAEARWPALQEFVTLYAEHMVQLGQMISDRSDAKVLVGGWNYSGQFGELERVQMGNVTALDYIRDGLGDDLVWSAHWYPGWNETQGMSDPDEVRAVLDRVFRPILGDAIILTETNAPGESAYNLRHENAEVRGLTATYEWFADNGISTAWFTGSQYGASVLSRMDADGTLRFVQQASYAAAHDAMTLGHEDRAHAAGEVVRPTLIEGWLRNQTSDPDYDPRNPFDAARFLGLGVGHGGNDTLMGHAQANNFLYGGTGNDMVIGNGLDDFLYGQDGNDVVDGGGSGHDHLFGGRGNDTLIAGDGVTQMHGGTGADSFVLHPRGKAIVVDFDPSEGDSFSIDGLSLTRAQFISNARSVNWDNHGARDMVVTLPGGGSITFVGMGERIQDVASALRAPGAGVDRPQPQPAPEPQPDPQPQPAPQPAPQPQPQPQVPDLPSQNGGDGDNRDNLIRGDWRDDIIRGNGGNDVIFGLNGNDRLSGDAGNDTLHGGQGDDLLSGGSGNDLILGDGGNDTLNGDGGNDTLRGGQGNDLLQGGGGNDLLQGEGGNDTLSGGNGNDILSGGLGNDLLRGDNGNDVLRGDSGSDTLDGGAGADTLHGGEGNDLIRGGSGNDVLYGDGGNDRLEGGPGRDLAHGGAGADIFVFTATGRGDMLTIADFRTGQGDMLEIEASLLGNAASIGALQQRITVSRDGTLIEFASGSSILLEDYFQRLTGDNVEFI</sequence>
<dbReference type="GO" id="GO:0005576">
    <property type="term" value="C:extracellular region"/>
    <property type="evidence" value="ECO:0007669"/>
    <property type="project" value="UniProtKB-SubCell"/>
</dbReference>
<dbReference type="RefSeq" id="WP_135312646.1">
    <property type="nucleotide sequence ID" value="NZ_CP038439.1"/>
</dbReference>
<evidence type="ECO:0000313" key="5">
    <source>
        <dbReference type="Proteomes" id="UP000296374"/>
    </source>
</evidence>
<dbReference type="KEGG" id="plia:E4191_06265"/>
<evidence type="ECO:0000256" key="1">
    <source>
        <dbReference type="ARBA" id="ARBA00004613"/>
    </source>
</evidence>
<feature type="compositionally biased region" description="Gly residues" evidence="3">
    <location>
        <begin position="704"/>
        <end position="725"/>
    </location>
</feature>
<dbReference type="InterPro" id="IPR001343">
    <property type="entry name" value="Hemolysn_Ca-bd"/>
</dbReference>
<dbReference type="PRINTS" id="PR00313">
    <property type="entry name" value="CABNDNGRPT"/>
</dbReference>
<feature type="compositionally biased region" description="Low complexity" evidence="3">
    <location>
        <begin position="686"/>
        <end position="702"/>
    </location>
</feature>
<protein>
    <submittedName>
        <fullName evidence="4">Calcium-binding protein</fullName>
    </submittedName>
</protein>
<dbReference type="PANTHER" id="PTHR38340:SF1">
    <property type="entry name" value="S-LAYER PROTEIN"/>
    <property type="match status" value="1"/>
</dbReference>
<dbReference type="PROSITE" id="PS00330">
    <property type="entry name" value="HEMOLYSIN_CALCIUM"/>
    <property type="match status" value="3"/>
</dbReference>
<proteinExistence type="predicted"/>
<dbReference type="SUPFAM" id="SSF51120">
    <property type="entry name" value="beta-Roll"/>
    <property type="match status" value="3"/>
</dbReference>
<name>A0A4P7HM29_9RHOB</name>
<dbReference type="InterPro" id="IPR050557">
    <property type="entry name" value="RTX_toxin/Mannuronan_C5-epim"/>
</dbReference>
<dbReference type="AlphaFoldDB" id="A0A4P7HM29"/>
<comment type="subcellular location">
    <subcellularLocation>
        <location evidence="1">Secreted</location>
    </subcellularLocation>
</comment>
<feature type="region of interest" description="Disordered" evidence="3">
    <location>
        <begin position="686"/>
        <end position="735"/>
    </location>
</feature>
<dbReference type="Proteomes" id="UP000296374">
    <property type="component" value="Chromosome"/>
</dbReference>
<reference evidence="5" key="1">
    <citation type="submission" date="2019-03" db="EMBL/GenBank/DDBJ databases">
        <authorList>
            <person name="Li J."/>
        </authorList>
    </citation>
    <scope>NUCLEOTIDE SEQUENCE [LARGE SCALE GENOMIC DNA]</scope>
    <source>
        <strain evidence="5">2251</strain>
    </source>
</reference>
<dbReference type="PANTHER" id="PTHR38340">
    <property type="entry name" value="S-LAYER PROTEIN"/>
    <property type="match status" value="1"/>
</dbReference>
<feature type="compositionally biased region" description="Pro residues" evidence="3">
    <location>
        <begin position="583"/>
        <end position="613"/>
    </location>
</feature>
<dbReference type="InterPro" id="IPR018511">
    <property type="entry name" value="Hemolysin-typ_Ca-bd_CS"/>
</dbReference>
<evidence type="ECO:0000256" key="3">
    <source>
        <dbReference type="SAM" id="MobiDB-lite"/>
    </source>
</evidence>
<dbReference type="Gene3D" id="3.20.20.80">
    <property type="entry name" value="Glycosidases"/>
    <property type="match status" value="1"/>
</dbReference>
<dbReference type="GO" id="GO:0005509">
    <property type="term" value="F:calcium ion binding"/>
    <property type="evidence" value="ECO:0007669"/>
    <property type="project" value="InterPro"/>
</dbReference>
<gene>
    <name evidence="4" type="ORF">E4191_06265</name>
</gene>
<organism evidence="4 5">
    <name type="scientific">Paracoccus liaowanqingii</name>
    <dbReference type="NCBI Taxonomy" id="2560053"/>
    <lineage>
        <taxon>Bacteria</taxon>
        <taxon>Pseudomonadati</taxon>
        <taxon>Pseudomonadota</taxon>
        <taxon>Alphaproteobacteria</taxon>
        <taxon>Rhodobacterales</taxon>
        <taxon>Paracoccaceae</taxon>
        <taxon>Paracoccus</taxon>
    </lineage>
</organism>